<keyword evidence="8" id="KW-1185">Reference proteome</keyword>
<keyword evidence="3 5" id="KW-1133">Transmembrane helix</keyword>
<keyword evidence="2 5" id="KW-0812">Transmembrane</keyword>
<dbReference type="Gene3D" id="3.10.450.230">
    <property type="entry name" value="VirB8 protein"/>
    <property type="match status" value="1"/>
</dbReference>
<gene>
    <name evidence="7" type="ORF">IGS68_30100</name>
</gene>
<keyword evidence="4 5" id="KW-0472">Membrane</keyword>
<geneLocation type="plasmid" evidence="7 8">
    <name>pTT6-1</name>
</geneLocation>
<feature type="transmembrane region" description="Helical" evidence="5">
    <location>
        <begin position="32"/>
        <end position="49"/>
    </location>
</feature>
<name>A0ABX7BHZ7_9PROT</name>
<sequence length="226" mass="25769">MFGFRRSKWKEEDEYKRARWAYEGQGAAATKAAWFLGFGLIAMTGFAALQTWDKHLLASLGDLKFATIETSRTTGDVVSVSITDGELVVDETKRRQFLKWWIPLWRSVPADAVAYNHNYLTSQIYMSEPVYHRVAEYMAANPVDQFIRAGNARMVRVQNVTPTGTGTRYRVDWIESVYRHSQLVAQIPMTADIDLEQHTPRTEAEAEANIFGFVIEGFYWTPSPGT</sequence>
<evidence type="ECO:0000313" key="7">
    <source>
        <dbReference type="EMBL" id="QQP92716.1"/>
    </source>
</evidence>
<proteinExistence type="predicted"/>
<evidence type="ECO:0000256" key="2">
    <source>
        <dbReference type="ARBA" id="ARBA00022692"/>
    </source>
</evidence>
<comment type="subcellular location">
    <subcellularLocation>
        <location evidence="1">Membrane</location>
        <topology evidence="1">Single-pass membrane protein</topology>
    </subcellularLocation>
</comment>
<evidence type="ECO:0000256" key="5">
    <source>
        <dbReference type="SAM" id="Phobius"/>
    </source>
</evidence>
<dbReference type="RefSeq" id="WP_201081838.1">
    <property type="nucleotide sequence ID" value="NZ_CP067421.1"/>
</dbReference>
<keyword evidence="7" id="KW-0614">Plasmid</keyword>
<dbReference type="SUPFAM" id="SSF54427">
    <property type="entry name" value="NTF2-like"/>
    <property type="match status" value="1"/>
</dbReference>
<feature type="domain" description="Bacterial virulence protein VirB8" evidence="6">
    <location>
        <begin position="29"/>
        <end position="221"/>
    </location>
</feature>
<dbReference type="InterPro" id="IPR032710">
    <property type="entry name" value="NTF2-like_dom_sf"/>
</dbReference>
<reference evidence="7" key="1">
    <citation type="submission" date="2021-02" db="EMBL/GenBank/DDBJ databases">
        <title>Skermanella TT6 skin isolate.</title>
        <authorList>
            <person name="Lee K."/>
            <person name="Ganzorig M."/>
        </authorList>
    </citation>
    <scope>NUCLEOTIDE SEQUENCE</scope>
    <source>
        <strain evidence="7">TT6</strain>
    </source>
</reference>
<dbReference type="EMBL" id="CP067421">
    <property type="protein sequence ID" value="QQP92716.1"/>
    <property type="molecule type" value="Genomic_DNA"/>
</dbReference>
<evidence type="ECO:0000256" key="4">
    <source>
        <dbReference type="ARBA" id="ARBA00023136"/>
    </source>
</evidence>
<evidence type="ECO:0000256" key="1">
    <source>
        <dbReference type="ARBA" id="ARBA00004167"/>
    </source>
</evidence>
<dbReference type="Proteomes" id="UP000595197">
    <property type="component" value="Plasmid pTT6-1"/>
</dbReference>
<dbReference type="Pfam" id="PF04335">
    <property type="entry name" value="VirB8"/>
    <property type="match status" value="1"/>
</dbReference>
<organism evidence="7 8">
    <name type="scientific">Skermanella cutis</name>
    <dbReference type="NCBI Taxonomy" id="2775420"/>
    <lineage>
        <taxon>Bacteria</taxon>
        <taxon>Pseudomonadati</taxon>
        <taxon>Pseudomonadota</taxon>
        <taxon>Alphaproteobacteria</taxon>
        <taxon>Rhodospirillales</taxon>
        <taxon>Azospirillaceae</taxon>
        <taxon>Skermanella</taxon>
    </lineage>
</organism>
<evidence type="ECO:0000313" key="8">
    <source>
        <dbReference type="Proteomes" id="UP000595197"/>
    </source>
</evidence>
<evidence type="ECO:0000256" key="3">
    <source>
        <dbReference type="ARBA" id="ARBA00022989"/>
    </source>
</evidence>
<protein>
    <submittedName>
        <fullName evidence="7">Type IV secretion system protein</fullName>
    </submittedName>
</protein>
<dbReference type="CDD" id="cd16425">
    <property type="entry name" value="TrbF"/>
    <property type="match status" value="1"/>
</dbReference>
<evidence type="ECO:0000259" key="6">
    <source>
        <dbReference type="Pfam" id="PF04335"/>
    </source>
</evidence>
<dbReference type="InterPro" id="IPR035658">
    <property type="entry name" value="TrbF"/>
</dbReference>
<accession>A0ABX7BHZ7</accession>
<dbReference type="InterPro" id="IPR007430">
    <property type="entry name" value="VirB8"/>
</dbReference>